<evidence type="ECO:0000313" key="2">
    <source>
        <dbReference type="EMBL" id="GAP40597.1"/>
    </source>
</evidence>
<sequence>MLKNKLVWILIVFLILPLPILSGCSPTVIRDNVREKINDLFIVKTITMPVLVTSRPSKTSTITATPAQAMSTVSPSSTIAATETIKPVSTPTEVSADISLFPESDTDFLEVITDVTIPDGTIFSPNEMFIKSWRLKNAGNQIWNDEYRIVIGYSNPFGSPQMARAIFIQETDLVDFAISSWGPRQYNVRNGGIVDLAIPLQAPDIPGEYVADFFLINSENEIVTPKFWIQFKVELNPEQIAETNTAAVQLSQTPDLTLTPTASPTPELVSFDWTGKWLIRDPFDPVAINTTWSWFTQTGKEVLGFFYDAQGEPVLIEATVMENGRTLEGKFAWPWQNRAAPFTWRMLANKNQFYSVTEDGKMAFGSICGGRNGKNLPEYCSMPSGD</sequence>
<dbReference type="STRING" id="1678840.ATC1_13574"/>
<dbReference type="PANTHER" id="PTHR20930">
    <property type="entry name" value="OVARIAN CARCINOMA ANTIGEN CA125-RELATED"/>
    <property type="match status" value="1"/>
</dbReference>
<gene>
    <name evidence="2" type="ORF">ATC1_13574</name>
</gene>
<dbReference type="CDD" id="cd14947">
    <property type="entry name" value="NBR1_like"/>
    <property type="match status" value="1"/>
</dbReference>
<dbReference type="RefSeq" id="WP_062280092.1">
    <property type="nucleotide sequence ID" value="NZ_DF968181.1"/>
</dbReference>
<protein>
    <recommendedName>
        <fullName evidence="1">Nbr1 FW domain-containing protein</fullName>
    </recommendedName>
</protein>
<keyword evidence="3" id="KW-1185">Reference proteome</keyword>
<dbReference type="Pfam" id="PF16158">
    <property type="entry name" value="N_BRCA1_IG"/>
    <property type="match status" value="1"/>
</dbReference>
<dbReference type="AlphaFoldDB" id="A0A0S7BJQ6"/>
<dbReference type="PROSITE" id="PS51257">
    <property type="entry name" value="PROKAR_LIPOPROTEIN"/>
    <property type="match status" value="1"/>
</dbReference>
<accession>A0A0S7BJQ6</accession>
<dbReference type="OrthoDB" id="166850at2"/>
<name>A0A0S7BJQ6_9CHLR</name>
<dbReference type="EMBL" id="DF968181">
    <property type="protein sequence ID" value="GAP40597.1"/>
    <property type="molecule type" value="Genomic_DNA"/>
</dbReference>
<dbReference type="InterPro" id="IPR013783">
    <property type="entry name" value="Ig-like_fold"/>
</dbReference>
<dbReference type="Proteomes" id="UP000053370">
    <property type="component" value="Unassembled WGS sequence"/>
</dbReference>
<dbReference type="PANTHER" id="PTHR20930:SF0">
    <property type="entry name" value="PROTEIN ILRUN"/>
    <property type="match status" value="1"/>
</dbReference>
<dbReference type="InterPro" id="IPR032350">
    <property type="entry name" value="Nbr1_FW"/>
</dbReference>
<evidence type="ECO:0000259" key="1">
    <source>
        <dbReference type="Pfam" id="PF16158"/>
    </source>
</evidence>
<reference evidence="2" key="1">
    <citation type="journal article" date="2015" name="Genome Announc.">
        <title>Draft Genome Sequence of Anaerolineae Strain TC1, a Novel Isolate from a Methanogenic Wastewater Treatment System.</title>
        <authorList>
            <person name="Matsuura N."/>
            <person name="Tourlousse D.M."/>
            <person name="Sun L."/>
            <person name="Toyonaga M."/>
            <person name="Kuroda K."/>
            <person name="Ohashi A."/>
            <person name="Cruz R."/>
            <person name="Yamaguchi T."/>
            <person name="Sekiguchi Y."/>
        </authorList>
    </citation>
    <scope>NUCLEOTIDE SEQUENCE [LARGE SCALE GENOMIC DNA]</scope>
    <source>
        <strain evidence="2">TC1</strain>
    </source>
</reference>
<feature type="domain" description="Nbr1 FW" evidence="1">
    <location>
        <begin position="116"/>
        <end position="233"/>
    </location>
</feature>
<dbReference type="Gene3D" id="2.60.40.10">
    <property type="entry name" value="Immunoglobulins"/>
    <property type="match status" value="1"/>
</dbReference>
<proteinExistence type="predicted"/>
<organism evidence="2">
    <name type="scientific">Flexilinea flocculi</name>
    <dbReference type="NCBI Taxonomy" id="1678840"/>
    <lineage>
        <taxon>Bacteria</taxon>
        <taxon>Bacillati</taxon>
        <taxon>Chloroflexota</taxon>
        <taxon>Anaerolineae</taxon>
        <taxon>Anaerolineales</taxon>
        <taxon>Anaerolineaceae</taxon>
        <taxon>Flexilinea</taxon>
    </lineage>
</organism>
<evidence type="ECO:0000313" key="3">
    <source>
        <dbReference type="Proteomes" id="UP000053370"/>
    </source>
</evidence>